<feature type="domain" description="Thioredoxin" evidence="6">
    <location>
        <begin position="154"/>
        <end position="320"/>
    </location>
</feature>
<dbReference type="InterPro" id="IPR013740">
    <property type="entry name" value="Redoxin"/>
</dbReference>
<dbReference type="InterPro" id="IPR000551">
    <property type="entry name" value="MerR-type_HTH_dom"/>
</dbReference>
<proteinExistence type="predicted"/>
<dbReference type="EMBL" id="LN831790">
    <property type="protein sequence ID" value="CQR65495.1"/>
    <property type="molecule type" value="Genomic_DNA"/>
</dbReference>
<dbReference type="PROSITE" id="PS50937">
    <property type="entry name" value="HTH_MERR_2"/>
    <property type="match status" value="1"/>
</dbReference>
<dbReference type="SMART" id="SM00422">
    <property type="entry name" value="HTH_MERR"/>
    <property type="match status" value="1"/>
</dbReference>
<dbReference type="PROSITE" id="PS51352">
    <property type="entry name" value="THIOREDOXIN_2"/>
    <property type="match status" value="1"/>
</dbReference>
<protein>
    <submittedName>
        <fullName evidence="7">MerR Family Transcriptional Regulator</fullName>
    </submittedName>
    <submittedName>
        <fullName evidence="8">Peroxiredoxin</fullName>
    </submittedName>
</protein>
<sequence>MRAGEAAAAAGVTIKALRYYEDCGLLSPGRAANGYRDYTAEDVRLAEEIRSLGTLGLAPKETGPFLACLRAGHEQGDHCVESLAAYQRKIEALDLLVARLTRSRDQLIRRRDAAAQRGFPSATELAKESTEMLPTADPLPADLPAPVDDGAAAHLPGRTLPALSFTGTDGSNIRLDAVFEGRWVLFLYPLTGDPAADIPEGWNEIPGARGCSQEACSFRDNLDALRAEGIGRVLALSSDRADYQQALVDRLHLPYPMLSDPRLTLADELKLPTFEAGGQTLYRRLTLVLRGATIEHVFYPVFPPDTHADEVAQWFRDHRDA</sequence>
<dbReference type="SUPFAM" id="SSF52833">
    <property type="entry name" value="Thioredoxin-like"/>
    <property type="match status" value="1"/>
</dbReference>
<dbReference type="CDD" id="cd03017">
    <property type="entry name" value="PRX_BCP"/>
    <property type="match status" value="1"/>
</dbReference>
<evidence type="ECO:0000259" key="6">
    <source>
        <dbReference type="PROSITE" id="PS51352"/>
    </source>
</evidence>
<name>A0A0F7W0G6_STRLW</name>
<dbReference type="InterPro" id="IPR036249">
    <property type="entry name" value="Thioredoxin-like_sf"/>
</dbReference>
<dbReference type="GO" id="GO:0003700">
    <property type="term" value="F:DNA-binding transcription factor activity"/>
    <property type="evidence" value="ECO:0007669"/>
    <property type="project" value="InterPro"/>
</dbReference>
<dbReference type="SUPFAM" id="SSF46955">
    <property type="entry name" value="Putative DNA-binding domain"/>
    <property type="match status" value="1"/>
</dbReference>
<dbReference type="EMBL" id="LFEH01000050">
    <property type="protein sequence ID" value="KMS78561.1"/>
    <property type="molecule type" value="Genomic_DNA"/>
</dbReference>
<evidence type="ECO:0000313" key="8">
    <source>
        <dbReference type="EMBL" id="KMS78561.1"/>
    </source>
</evidence>
<evidence type="ECO:0000256" key="2">
    <source>
        <dbReference type="ARBA" id="ARBA00023125"/>
    </source>
</evidence>
<feature type="domain" description="HTH merR-type" evidence="5">
    <location>
        <begin position="1"/>
        <end position="68"/>
    </location>
</feature>
<dbReference type="KEGG" id="sle:sle_60390"/>
<keyword evidence="3" id="KW-0804">Transcription</keyword>
<dbReference type="Pfam" id="PF13411">
    <property type="entry name" value="MerR_1"/>
    <property type="match status" value="1"/>
</dbReference>
<dbReference type="InterPro" id="IPR009061">
    <property type="entry name" value="DNA-bd_dom_put_sf"/>
</dbReference>
<reference evidence="7 9" key="1">
    <citation type="submission" date="2015-02" db="EMBL/GenBank/DDBJ databases">
        <authorList>
            <person name="Gomez-Escribano P.J."/>
        </authorList>
    </citation>
    <scope>NUCLEOTIDE SEQUENCE [LARGE SCALE GENOMIC DNA]</scope>
    <source>
        <strain evidence="7">C34</strain>
        <strain evidence="9">C34 (DSM 42122 / NRRL B-24963)</strain>
    </source>
</reference>
<keyword evidence="2" id="KW-0238">DNA-binding</keyword>
<evidence type="ECO:0000313" key="10">
    <source>
        <dbReference type="Proteomes" id="UP000037274"/>
    </source>
</evidence>
<dbReference type="Proteomes" id="UP000035016">
    <property type="component" value="Chromosome Chromosome"/>
</dbReference>
<gene>
    <name evidence="7" type="primary">sle_60390</name>
    <name evidence="8" type="ORF">ACH49_15400</name>
</gene>
<dbReference type="Gene3D" id="3.40.30.10">
    <property type="entry name" value="Glutaredoxin"/>
    <property type="match status" value="1"/>
</dbReference>
<feature type="coiled-coil region" evidence="4">
    <location>
        <begin position="83"/>
        <end position="117"/>
    </location>
</feature>
<dbReference type="Gene3D" id="1.10.1660.10">
    <property type="match status" value="1"/>
</dbReference>
<evidence type="ECO:0000259" key="5">
    <source>
        <dbReference type="PROSITE" id="PS50937"/>
    </source>
</evidence>
<evidence type="ECO:0000256" key="4">
    <source>
        <dbReference type="SAM" id="Coils"/>
    </source>
</evidence>
<evidence type="ECO:0000256" key="1">
    <source>
        <dbReference type="ARBA" id="ARBA00023015"/>
    </source>
</evidence>
<keyword evidence="10" id="KW-1185">Reference proteome</keyword>
<dbReference type="GO" id="GO:0003677">
    <property type="term" value="F:DNA binding"/>
    <property type="evidence" value="ECO:0007669"/>
    <property type="project" value="UniProtKB-KW"/>
</dbReference>
<accession>A0A0F7W0G6</accession>
<dbReference type="GO" id="GO:0016491">
    <property type="term" value="F:oxidoreductase activity"/>
    <property type="evidence" value="ECO:0007669"/>
    <property type="project" value="InterPro"/>
</dbReference>
<reference evidence="8 10" key="2">
    <citation type="submission" date="2015-06" db="EMBL/GenBank/DDBJ databases">
        <title>Draft genome sequence of Streptomyces leeuwenhoekii C58, which produces the novel lasso peptide, chaxapeptin.</title>
        <authorList>
            <person name="Yi Y."/>
            <person name="Hai D."/>
            <person name="Jaspars M."/>
            <person name="Sheng H."/>
            <person name="Rateb M.E."/>
            <person name="Bull A."/>
            <person name="Goodfellow M."/>
            <person name="Asenjo J.A."/>
            <person name="Ebel R."/>
        </authorList>
    </citation>
    <scope>NUCLEOTIDE SEQUENCE [LARGE SCALE GENOMIC DNA]</scope>
    <source>
        <strain evidence="8 10">C58</strain>
    </source>
</reference>
<dbReference type="PANTHER" id="PTHR30204">
    <property type="entry name" value="REDOX-CYCLING DRUG-SENSING TRANSCRIPTIONAL ACTIVATOR SOXR"/>
    <property type="match status" value="1"/>
</dbReference>
<keyword evidence="1" id="KW-0805">Transcription regulation</keyword>
<organism evidence="7 9">
    <name type="scientific">Streptomyces leeuwenhoekii</name>
    <dbReference type="NCBI Taxonomy" id="1437453"/>
    <lineage>
        <taxon>Bacteria</taxon>
        <taxon>Bacillati</taxon>
        <taxon>Actinomycetota</taxon>
        <taxon>Actinomycetes</taxon>
        <taxon>Kitasatosporales</taxon>
        <taxon>Streptomycetaceae</taxon>
        <taxon>Streptomyces</taxon>
    </lineage>
</organism>
<dbReference type="InterPro" id="IPR047057">
    <property type="entry name" value="MerR_fam"/>
</dbReference>
<dbReference type="PROSITE" id="PS00552">
    <property type="entry name" value="HTH_MERR_1"/>
    <property type="match status" value="1"/>
</dbReference>
<keyword evidence="4" id="KW-0175">Coiled coil</keyword>
<evidence type="ECO:0000256" key="3">
    <source>
        <dbReference type="ARBA" id="ARBA00023163"/>
    </source>
</evidence>
<dbReference type="InterPro" id="IPR013766">
    <property type="entry name" value="Thioredoxin_domain"/>
</dbReference>
<dbReference type="RefSeq" id="WP_029386470.1">
    <property type="nucleotide sequence ID" value="NZ_AZSD01000417.1"/>
</dbReference>
<dbReference type="PANTHER" id="PTHR30204:SF94">
    <property type="entry name" value="HEAVY METAL-DEPENDENT TRANSCRIPTIONAL REGULATOR HI_0293-RELATED"/>
    <property type="match status" value="1"/>
</dbReference>
<evidence type="ECO:0000313" key="7">
    <source>
        <dbReference type="EMBL" id="CQR65495.1"/>
    </source>
</evidence>
<evidence type="ECO:0000313" key="9">
    <source>
        <dbReference type="Proteomes" id="UP000035016"/>
    </source>
</evidence>
<dbReference type="PATRIC" id="fig|1437453.5.peg.4711"/>
<dbReference type="Proteomes" id="UP000037274">
    <property type="component" value="Unassembled WGS sequence"/>
</dbReference>
<dbReference type="AlphaFoldDB" id="A0A0F7W0G6"/>
<dbReference type="Pfam" id="PF08534">
    <property type="entry name" value="Redoxin"/>
    <property type="match status" value="1"/>
</dbReference>